<protein>
    <submittedName>
        <fullName evidence="1">Uncharacterized protein</fullName>
    </submittedName>
</protein>
<dbReference type="EMBL" id="BMSX01000012">
    <property type="protein sequence ID" value="GGR28550.1"/>
    <property type="molecule type" value="Genomic_DNA"/>
</dbReference>
<organism evidence="1 2">
    <name type="scientific">Streptomyces aurantiogriseus</name>
    <dbReference type="NCBI Taxonomy" id="66870"/>
    <lineage>
        <taxon>Bacteria</taxon>
        <taxon>Bacillati</taxon>
        <taxon>Actinomycetota</taxon>
        <taxon>Actinomycetes</taxon>
        <taxon>Kitasatosporales</taxon>
        <taxon>Streptomycetaceae</taxon>
        <taxon>Streptomyces</taxon>
    </lineage>
</organism>
<proteinExistence type="predicted"/>
<reference evidence="1" key="1">
    <citation type="journal article" date="2014" name="Int. J. Syst. Evol. Microbiol.">
        <title>Complete genome sequence of Corynebacterium casei LMG S-19264T (=DSM 44701T), isolated from a smear-ripened cheese.</title>
        <authorList>
            <consortium name="US DOE Joint Genome Institute (JGI-PGF)"/>
            <person name="Walter F."/>
            <person name="Albersmeier A."/>
            <person name="Kalinowski J."/>
            <person name="Ruckert C."/>
        </authorList>
    </citation>
    <scope>NUCLEOTIDE SEQUENCE</scope>
    <source>
        <strain evidence="1">JCM 4346</strain>
    </source>
</reference>
<gene>
    <name evidence="1" type="ORF">GCM10010251_50860</name>
</gene>
<keyword evidence="2" id="KW-1185">Reference proteome</keyword>
<sequence length="89" mass="9241">MTQPHWIGFSRPQSAGQSCQSIPAFAARSAAIAAPRISRSCPDRLLVALAVGAATAPASRVAATSTPAEPNAAVRLFGRMSLKWGPPRT</sequence>
<dbReference type="AlphaFoldDB" id="A0A918CJZ7"/>
<accession>A0A918CJZ7</accession>
<comment type="caution">
    <text evidence="1">The sequence shown here is derived from an EMBL/GenBank/DDBJ whole genome shotgun (WGS) entry which is preliminary data.</text>
</comment>
<evidence type="ECO:0000313" key="2">
    <source>
        <dbReference type="Proteomes" id="UP000658320"/>
    </source>
</evidence>
<dbReference type="Proteomes" id="UP000658320">
    <property type="component" value="Unassembled WGS sequence"/>
</dbReference>
<reference evidence="1" key="2">
    <citation type="submission" date="2020-09" db="EMBL/GenBank/DDBJ databases">
        <authorList>
            <person name="Sun Q."/>
            <person name="Ohkuma M."/>
        </authorList>
    </citation>
    <scope>NUCLEOTIDE SEQUENCE</scope>
    <source>
        <strain evidence="1">JCM 4346</strain>
    </source>
</reference>
<evidence type="ECO:0000313" key="1">
    <source>
        <dbReference type="EMBL" id="GGR28550.1"/>
    </source>
</evidence>
<name>A0A918CJZ7_9ACTN</name>